<dbReference type="GO" id="GO:0009072">
    <property type="term" value="P:aromatic amino acid metabolic process"/>
    <property type="evidence" value="ECO:0007669"/>
    <property type="project" value="InterPro"/>
</dbReference>
<dbReference type="PRINTS" id="PR00372">
    <property type="entry name" value="FYWHYDRXLASE"/>
</dbReference>
<dbReference type="AlphaFoldDB" id="A0A9D4I381"/>
<dbReference type="GO" id="GO:0030424">
    <property type="term" value="C:axon"/>
    <property type="evidence" value="ECO:0007669"/>
    <property type="project" value="TreeGrafter"/>
</dbReference>
<sequence>MNRAISNWVICGKRSSRQACAENHSGQEIPCQIMRLGNIAGQTIPRVQYAESETKAWTHIYERLKTLMPKYACQEYLAAFQLLEKEGLYTAHNIPQLEDVSNFLKRRTGFQLRPVSGLLSARDFLASLAFRTFQCTLFVRHPSKPDHLPEPDCIHELLGHVPMLADPMVAQFSQNLGLASLGASDADIGKLATLYWFTVEFGICKQKGKLKAYGAGILSSYGELAHALSDKPEKRPFDPDKTAVQAYTDEDLQPLYFGIRVSDPAPVRGEIRPVYQLRVVLDDKLAMKKLTENITLDVEQLKRAMAAIET</sequence>
<comment type="caution">
    <text evidence="9">The sequence shown here is derived from an EMBL/GenBank/DDBJ whole genome shotgun (WGS) entry which is preliminary data.</text>
</comment>
<organism evidence="9 10">
    <name type="scientific">Dreissena polymorpha</name>
    <name type="common">Zebra mussel</name>
    <name type="synonym">Mytilus polymorpha</name>
    <dbReference type="NCBI Taxonomy" id="45954"/>
    <lineage>
        <taxon>Eukaryota</taxon>
        <taxon>Metazoa</taxon>
        <taxon>Spiralia</taxon>
        <taxon>Lophotrochozoa</taxon>
        <taxon>Mollusca</taxon>
        <taxon>Bivalvia</taxon>
        <taxon>Autobranchia</taxon>
        <taxon>Heteroconchia</taxon>
        <taxon>Euheterodonta</taxon>
        <taxon>Imparidentia</taxon>
        <taxon>Neoheterodontei</taxon>
        <taxon>Myida</taxon>
        <taxon>Dreissenoidea</taxon>
        <taxon>Dreissenidae</taxon>
        <taxon>Dreissena</taxon>
    </lineage>
</organism>
<reference evidence="9" key="2">
    <citation type="submission" date="2020-11" db="EMBL/GenBank/DDBJ databases">
        <authorList>
            <person name="McCartney M.A."/>
            <person name="Auch B."/>
            <person name="Kono T."/>
            <person name="Mallez S."/>
            <person name="Becker A."/>
            <person name="Gohl D.M."/>
            <person name="Silverstein K.A.T."/>
            <person name="Koren S."/>
            <person name="Bechman K.B."/>
            <person name="Herman A."/>
            <person name="Abrahante J.E."/>
            <person name="Garbe J."/>
        </authorList>
    </citation>
    <scope>NUCLEOTIDE SEQUENCE</scope>
    <source>
        <strain evidence="9">Duluth1</strain>
        <tissue evidence="9">Whole animal</tissue>
    </source>
</reference>
<reference evidence="9" key="1">
    <citation type="journal article" date="2019" name="bioRxiv">
        <title>The Genome of the Zebra Mussel, Dreissena polymorpha: A Resource for Invasive Species Research.</title>
        <authorList>
            <person name="McCartney M.A."/>
            <person name="Auch B."/>
            <person name="Kono T."/>
            <person name="Mallez S."/>
            <person name="Zhang Y."/>
            <person name="Obille A."/>
            <person name="Becker A."/>
            <person name="Abrahante J.E."/>
            <person name="Garbe J."/>
            <person name="Badalamenti J.P."/>
            <person name="Herman A."/>
            <person name="Mangelson H."/>
            <person name="Liachko I."/>
            <person name="Sullivan S."/>
            <person name="Sone E.D."/>
            <person name="Koren S."/>
            <person name="Silverstein K.A.T."/>
            <person name="Beckman K.B."/>
            <person name="Gohl D.M."/>
        </authorList>
    </citation>
    <scope>NUCLEOTIDE SEQUENCE</scope>
    <source>
        <strain evidence="9">Duluth1</strain>
        <tissue evidence="9">Whole animal</tissue>
    </source>
</reference>
<evidence type="ECO:0000256" key="4">
    <source>
        <dbReference type="ARBA" id="ARBA00023002"/>
    </source>
</evidence>
<feature type="binding site" evidence="7">
    <location>
        <position position="200"/>
    </location>
    <ligand>
        <name>Fe cation</name>
        <dbReference type="ChEBI" id="CHEBI:24875"/>
    </ligand>
</feature>
<gene>
    <name evidence="9" type="ORF">DPMN_180923</name>
</gene>
<dbReference type="SUPFAM" id="SSF56534">
    <property type="entry name" value="Aromatic aminoacid monoxygenases, catalytic and oligomerization domains"/>
    <property type="match status" value="1"/>
</dbReference>
<dbReference type="GO" id="GO:0043204">
    <property type="term" value="C:perikaryon"/>
    <property type="evidence" value="ECO:0007669"/>
    <property type="project" value="TreeGrafter"/>
</dbReference>
<proteinExistence type="inferred from homology"/>
<keyword evidence="4" id="KW-0560">Oxidoreductase</keyword>
<evidence type="ECO:0000259" key="8">
    <source>
        <dbReference type="PROSITE" id="PS51410"/>
    </source>
</evidence>
<feature type="binding site" evidence="7">
    <location>
        <position position="160"/>
    </location>
    <ligand>
        <name>Fe cation</name>
        <dbReference type="ChEBI" id="CHEBI:24875"/>
    </ligand>
</feature>
<evidence type="ECO:0000313" key="9">
    <source>
        <dbReference type="EMBL" id="KAH3746515.1"/>
    </source>
</evidence>
<evidence type="ECO:0000256" key="1">
    <source>
        <dbReference type="ARBA" id="ARBA00001954"/>
    </source>
</evidence>
<accession>A0A9D4I381</accession>
<dbReference type="InterPro" id="IPR019774">
    <property type="entry name" value="Aromatic-AA_hydroxylase_C"/>
</dbReference>
<dbReference type="InterPro" id="IPR001273">
    <property type="entry name" value="ArAA_hydroxylase"/>
</dbReference>
<keyword evidence="10" id="KW-1185">Reference proteome</keyword>
<dbReference type="GO" id="GO:0005737">
    <property type="term" value="C:cytoplasm"/>
    <property type="evidence" value="ECO:0007669"/>
    <property type="project" value="TreeGrafter"/>
</dbReference>
<dbReference type="PANTHER" id="PTHR11473">
    <property type="entry name" value="AROMATIC AMINO ACID HYDROXYLASE"/>
    <property type="match status" value="1"/>
</dbReference>
<dbReference type="EMBL" id="JAIWYP010000010">
    <property type="protein sequence ID" value="KAH3746515.1"/>
    <property type="molecule type" value="Genomic_DNA"/>
</dbReference>
<name>A0A9D4I381_DREPO</name>
<dbReference type="Gene3D" id="1.10.800.10">
    <property type="entry name" value="Aromatic amino acid hydroxylase"/>
    <property type="match status" value="1"/>
</dbReference>
<evidence type="ECO:0000313" key="10">
    <source>
        <dbReference type="Proteomes" id="UP000828390"/>
    </source>
</evidence>
<keyword evidence="3 7" id="KW-0479">Metal-binding</keyword>
<keyword evidence="5 7" id="KW-0408">Iron</keyword>
<dbReference type="PROSITE" id="PS00367">
    <property type="entry name" value="BH4_AAA_HYDROXYL_1"/>
    <property type="match status" value="1"/>
</dbReference>
<dbReference type="Proteomes" id="UP000828390">
    <property type="component" value="Unassembled WGS sequence"/>
</dbReference>
<keyword evidence="6" id="KW-0503">Monooxygenase</keyword>
<dbReference type="GO" id="GO:0005506">
    <property type="term" value="F:iron ion binding"/>
    <property type="evidence" value="ECO:0007669"/>
    <property type="project" value="InterPro"/>
</dbReference>
<evidence type="ECO:0000256" key="3">
    <source>
        <dbReference type="ARBA" id="ARBA00022723"/>
    </source>
</evidence>
<feature type="binding site" evidence="7">
    <location>
        <position position="155"/>
    </location>
    <ligand>
        <name>Fe cation</name>
        <dbReference type="ChEBI" id="CHEBI:24875"/>
    </ligand>
</feature>
<dbReference type="InterPro" id="IPR036951">
    <property type="entry name" value="ArAA_hydroxylase_sf"/>
</dbReference>
<evidence type="ECO:0000256" key="7">
    <source>
        <dbReference type="PIRSR" id="PIRSR601273-2"/>
    </source>
</evidence>
<dbReference type="GO" id="GO:0004511">
    <property type="term" value="F:tyrosine 3-monooxygenase activity"/>
    <property type="evidence" value="ECO:0007669"/>
    <property type="project" value="TreeGrafter"/>
</dbReference>
<dbReference type="PROSITE" id="PS51410">
    <property type="entry name" value="BH4_AAA_HYDROXYL_2"/>
    <property type="match status" value="1"/>
</dbReference>
<evidence type="ECO:0000256" key="5">
    <source>
        <dbReference type="ARBA" id="ARBA00023004"/>
    </source>
</evidence>
<dbReference type="InterPro" id="IPR036329">
    <property type="entry name" value="Aro-AA_hydroxylase_C_sf"/>
</dbReference>
<evidence type="ECO:0000256" key="2">
    <source>
        <dbReference type="ARBA" id="ARBA00009712"/>
    </source>
</evidence>
<comment type="cofactor">
    <cofactor evidence="1 7">
        <name>Fe(2+)</name>
        <dbReference type="ChEBI" id="CHEBI:29033"/>
    </cofactor>
</comment>
<evidence type="ECO:0000256" key="6">
    <source>
        <dbReference type="ARBA" id="ARBA00023033"/>
    </source>
</evidence>
<dbReference type="Pfam" id="PF00351">
    <property type="entry name" value="Biopterin_H"/>
    <property type="match status" value="1"/>
</dbReference>
<dbReference type="PANTHER" id="PTHR11473:SF15">
    <property type="entry name" value="TYROSINE 3-MONOOXYGENASE"/>
    <property type="match status" value="1"/>
</dbReference>
<comment type="similarity">
    <text evidence="2">Belongs to the biopterin-dependent aromatic amino acid hydroxylase family.</text>
</comment>
<protein>
    <recommendedName>
        <fullName evidence="8">Biopterin-dependent aromatic amino acid hydroxylase family profile domain-containing protein</fullName>
    </recommendedName>
</protein>
<feature type="domain" description="Biopterin-dependent aromatic amino acid hydroxylase family profile" evidence="8">
    <location>
        <begin position="1"/>
        <end position="310"/>
    </location>
</feature>
<dbReference type="InterPro" id="IPR018301">
    <property type="entry name" value="ArAA_hydroxylase_Fe/CU_BS"/>
</dbReference>